<proteinExistence type="predicted"/>
<dbReference type="InterPro" id="IPR025659">
    <property type="entry name" value="Tubby-like_C"/>
</dbReference>
<dbReference type="RefSeq" id="WP_210759679.1">
    <property type="nucleotide sequence ID" value="NZ_CP060139.1"/>
</dbReference>
<evidence type="ECO:0000313" key="2">
    <source>
        <dbReference type="Proteomes" id="UP000516305"/>
    </source>
</evidence>
<dbReference type="EMBL" id="CP060139">
    <property type="protein sequence ID" value="QNR25153.1"/>
    <property type="molecule type" value="Genomic_DNA"/>
</dbReference>
<dbReference type="InterPro" id="IPR007612">
    <property type="entry name" value="LOR"/>
</dbReference>
<name>A0A7H0VHF5_9FLAO</name>
<keyword evidence="2" id="KW-1185">Reference proteome</keyword>
<accession>A0A7H0VHF5</accession>
<dbReference type="SUPFAM" id="SSF54518">
    <property type="entry name" value="Tubby C-terminal domain-like"/>
    <property type="match status" value="1"/>
</dbReference>
<gene>
    <name evidence="1" type="ORF">H4K34_04760</name>
</gene>
<dbReference type="Proteomes" id="UP000516305">
    <property type="component" value="Chromosome"/>
</dbReference>
<reference evidence="1 2" key="1">
    <citation type="submission" date="2020-08" db="EMBL/GenBank/DDBJ databases">
        <title>Croceimicrobium hydrocarbonivorans gen. nov., sp. nov., a novel marine bacterium isolated from a bacterial consortium that degrades polyethylene terephthalate.</title>
        <authorList>
            <person name="Liu R."/>
        </authorList>
    </citation>
    <scope>NUCLEOTIDE SEQUENCE [LARGE SCALE GENOMIC DNA]</scope>
    <source>
        <strain evidence="1 2">A20-9</strain>
    </source>
</reference>
<evidence type="ECO:0000313" key="1">
    <source>
        <dbReference type="EMBL" id="QNR25153.1"/>
    </source>
</evidence>
<organism evidence="1 2">
    <name type="scientific">Croceimicrobium hydrocarbonivorans</name>
    <dbReference type="NCBI Taxonomy" id="2761580"/>
    <lineage>
        <taxon>Bacteria</taxon>
        <taxon>Pseudomonadati</taxon>
        <taxon>Bacteroidota</taxon>
        <taxon>Flavobacteriia</taxon>
        <taxon>Flavobacteriales</taxon>
        <taxon>Owenweeksiaceae</taxon>
        <taxon>Croceimicrobium</taxon>
    </lineage>
</organism>
<dbReference type="Pfam" id="PF04525">
    <property type="entry name" value="LOR"/>
    <property type="match status" value="1"/>
</dbReference>
<sequence length="188" mass="21921">MTIDINQHQIAIGDRYNIYVDQEFSYKARVSLFRLFLAEIILSNTEGALVAKIERKFNWLNAKYSITGLHPNVLTFRTRQIWKMHFACQLGPDRYEIYGHKGRRVSVFLNEQQVAYFDKAAVSWFNGDNYKIVANDDCDPGLLICFVLIWDNFFSSKSEGNTVTFDFGNIGLEARKFDENWIPKKIKN</sequence>
<protein>
    <submittedName>
        <fullName evidence="1">Uncharacterized protein</fullName>
    </submittedName>
</protein>
<dbReference type="KEGG" id="chyd:H4K34_04760"/>
<dbReference type="AlphaFoldDB" id="A0A7H0VHF5"/>